<evidence type="ECO:0000313" key="2">
    <source>
        <dbReference type="Proteomes" id="UP000736335"/>
    </source>
</evidence>
<dbReference type="InterPro" id="IPR011009">
    <property type="entry name" value="Kinase-like_dom_sf"/>
</dbReference>
<gene>
    <name evidence="1" type="ORF">BJ322DRAFT_606841</name>
</gene>
<comment type="caution">
    <text evidence="1">The sequence shown here is derived from an EMBL/GenBank/DDBJ whole genome shotgun (WGS) entry which is preliminary data.</text>
</comment>
<proteinExistence type="predicted"/>
<evidence type="ECO:0000313" key="1">
    <source>
        <dbReference type="EMBL" id="KAF9788122.1"/>
    </source>
</evidence>
<dbReference type="AlphaFoldDB" id="A0A9P6L9L3"/>
<protein>
    <recommendedName>
        <fullName evidence="3">Aminoglycoside phosphotransferase domain-containing protein</fullName>
    </recommendedName>
</protein>
<sequence length="353" mass="39952">MSFARLPTTVHLCIYPSISSNEFGITPLPHTTMAGSHPTSRTVTAEEALKIVRHQYGSPLEFVSLSRLDSYAFRSVKTYEVHCISRSSSPPSEVSYILEAYYPGGAWITSPDATKSILSEISQRSDVPVPSVLVSDATKTLVDFDYLLLPHPSPAALPTRTLATHEERAFGQQLRKIHAIDNDWFGVPGEPSNVVSWEEAFTLLLEALLEKTEADELWETVKVEQIRGALSRAIGFFLFDDVEAPSLVWLTGDELSAMEVEENGESKLTFLGFSHAVWGDPRMEHVFMDVVKDIQEGYDENLFLLPRQRIKWVWYSLFYALLTVAESEDIRRVERARLKVKECVDRLEVVEYY</sequence>
<dbReference type="SUPFAM" id="SSF56112">
    <property type="entry name" value="Protein kinase-like (PK-like)"/>
    <property type="match status" value="1"/>
</dbReference>
<name>A0A9P6L9L3_9AGAM</name>
<reference evidence="1" key="2">
    <citation type="submission" date="2020-11" db="EMBL/GenBank/DDBJ databases">
        <authorList>
            <consortium name="DOE Joint Genome Institute"/>
            <person name="Kuo A."/>
            <person name="Miyauchi S."/>
            <person name="Kiss E."/>
            <person name="Drula E."/>
            <person name="Kohler A."/>
            <person name="Sanchez-Garcia M."/>
            <person name="Andreopoulos B."/>
            <person name="Barry K.W."/>
            <person name="Bonito G."/>
            <person name="Buee M."/>
            <person name="Carver A."/>
            <person name="Chen C."/>
            <person name="Cichocki N."/>
            <person name="Clum A."/>
            <person name="Culley D."/>
            <person name="Crous P.W."/>
            <person name="Fauchery L."/>
            <person name="Girlanda M."/>
            <person name="Hayes R."/>
            <person name="Keri Z."/>
            <person name="Labutti K."/>
            <person name="Lipzen A."/>
            <person name="Lombard V."/>
            <person name="Magnuson J."/>
            <person name="Maillard F."/>
            <person name="Morin E."/>
            <person name="Murat C."/>
            <person name="Nolan M."/>
            <person name="Ohm R."/>
            <person name="Pangilinan J."/>
            <person name="Pereira M."/>
            <person name="Perotto S."/>
            <person name="Peter M."/>
            <person name="Riley R."/>
            <person name="Sitrit Y."/>
            <person name="Stielow B."/>
            <person name="Szollosi G."/>
            <person name="Zifcakova L."/>
            <person name="Stursova M."/>
            <person name="Spatafora J.W."/>
            <person name="Tedersoo L."/>
            <person name="Vaario L.-M."/>
            <person name="Yamada A."/>
            <person name="Yan M."/>
            <person name="Wang P."/>
            <person name="Xu J."/>
            <person name="Bruns T."/>
            <person name="Baldrian P."/>
            <person name="Vilgalys R."/>
            <person name="Henrissat B."/>
            <person name="Grigoriev I.V."/>
            <person name="Hibbett D."/>
            <person name="Nagy L.G."/>
            <person name="Martin F.M."/>
        </authorList>
    </citation>
    <scope>NUCLEOTIDE SEQUENCE</scope>
    <source>
        <strain evidence="1">UH-Tt-Lm1</strain>
    </source>
</reference>
<dbReference type="OrthoDB" id="5210591at2759"/>
<dbReference type="Proteomes" id="UP000736335">
    <property type="component" value="Unassembled WGS sequence"/>
</dbReference>
<reference evidence="1" key="1">
    <citation type="journal article" date="2020" name="Nat. Commun.">
        <title>Large-scale genome sequencing of mycorrhizal fungi provides insights into the early evolution of symbiotic traits.</title>
        <authorList>
            <person name="Miyauchi S."/>
            <person name="Kiss E."/>
            <person name="Kuo A."/>
            <person name="Drula E."/>
            <person name="Kohler A."/>
            <person name="Sanchez-Garcia M."/>
            <person name="Morin E."/>
            <person name="Andreopoulos B."/>
            <person name="Barry K.W."/>
            <person name="Bonito G."/>
            <person name="Buee M."/>
            <person name="Carver A."/>
            <person name="Chen C."/>
            <person name="Cichocki N."/>
            <person name="Clum A."/>
            <person name="Culley D."/>
            <person name="Crous P.W."/>
            <person name="Fauchery L."/>
            <person name="Girlanda M."/>
            <person name="Hayes R.D."/>
            <person name="Keri Z."/>
            <person name="LaButti K."/>
            <person name="Lipzen A."/>
            <person name="Lombard V."/>
            <person name="Magnuson J."/>
            <person name="Maillard F."/>
            <person name="Murat C."/>
            <person name="Nolan M."/>
            <person name="Ohm R.A."/>
            <person name="Pangilinan J."/>
            <person name="Pereira M.F."/>
            <person name="Perotto S."/>
            <person name="Peter M."/>
            <person name="Pfister S."/>
            <person name="Riley R."/>
            <person name="Sitrit Y."/>
            <person name="Stielow J.B."/>
            <person name="Szollosi G."/>
            <person name="Zifcakova L."/>
            <person name="Stursova M."/>
            <person name="Spatafora J.W."/>
            <person name="Tedersoo L."/>
            <person name="Vaario L.M."/>
            <person name="Yamada A."/>
            <person name="Yan M."/>
            <person name="Wang P."/>
            <person name="Xu J."/>
            <person name="Bruns T."/>
            <person name="Baldrian P."/>
            <person name="Vilgalys R."/>
            <person name="Dunand C."/>
            <person name="Henrissat B."/>
            <person name="Grigoriev I.V."/>
            <person name="Hibbett D."/>
            <person name="Nagy L.G."/>
            <person name="Martin F.M."/>
        </authorList>
    </citation>
    <scope>NUCLEOTIDE SEQUENCE</scope>
    <source>
        <strain evidence="1">UH-Tt-Lm1</strain>
    </source>
</reference>
<dbReference type="EMBL" id="WIUZ02000004">
    <property type="protein sequence ID" value="KAF9788122.1"/>
    <property type="molecule type" value="Genomic_DNA"/>
</dbReference>
<accession>A0A9P6L9L3</accession>
<keyword evidence="2" id="KW-1185">Reference proteome</keyword>
<evidence type="ECO:0008006" key="3">
    <source>
        <dbReference type="Google" id="ProtNLM"/>
    </source>
</evidence>
<organism evidence="1 2">
    <name type="scientific">Thelephora terrestris</name>
    <dbReference type="NCBI Taxonomy" id="56493"/>
    <lineage>
        <taxon>Eukaryota</taxon>
        <taxon>Fungi</taxon>
        <taxon>Dikarya</taxon>
        <taxon>Basidiomycota</taxon>
        <taxon>Agaricomycotina</taxon>
        <taxon>Agaricomycetes</taxon>
        <taxon>Thelephorales</taxon>
        <taxon>Thelephoraceae</taxon>
        <taxon>Thelephora</taxon>
    </lineage>
</organism>